<keyword evidence="2" id="KW-1185">Reference proteome</keyword>
<organism evidence="1 2">
    <name type="scientific">Reticulomyxa filosa</name>
    <dbReference type="NCBI Taxonomy" id="46433"/>
    <lineage>
        <taxon>Eukaryota</taxon>
        <taxon>Sar</taxon>
        <taxon>Rhizaria</taxon>
        <taxon>Retaria</taxon>
        <taxon>Foraminifera</taxon>
        <taxon>Monothalamids</taxon>
        <taxon>Reticulomyxidae</taxon>
        <taxon>Reticulomyxa</taxon>
    </lineage>
</organism>
<proteinExistence type="predicted"/>
<reference evidence="1 2" key="1">
    <citation type="journal article" date="2013" name="Curr. Biol.">
        <title>The Genome of the Foraminiferan Reticulomyxa filosa.</title>
        <authorList>
            <person name="Glockner G."/>
            <person name="Hulsmann N."/>
            <person name="Schleicher M."/>
            <person name="Noegel A.A."/>
            <person name="Eichinger L."/>
            <person name="Gallinger C."/>
            <person name="Pawlowski J."/>
            <person name="Sierra R."/>
            <person name="Euteneuer U."/>
            <person name="Pillet L."/>
            <person name="Moustafa A."/>
            <person name="Platzer M."/>
            <person name="Groth M."/>
            <person name="Szafranski K."/>
            <person name="Schliwa M."/>
        </authorList>
    </citation>
    <scope>NUCLEOTIDE SEQUENCE [LARGE SCALE GENOMIC DNA]</scope>
</reference>
<evidence type="ECO:0000313" key="2">
    <source>
        <dbReference type="Proteomes" id="UP000023152"/>
    </source>
</evidence>
<dbReference type="Proteomes" id="UP000023152">
    <property type="component" value="Unassembled WGS sequence"/>
</dbReference>
<gene>
    <name evidence="1" type="ORF">RFI_06299</name>
</gene>
<name>X6NYB5_RETFI</name>
<accession>X6NYB5</accession>
<sequence>MWRVNPYFRDYRLIDRGSLRREGSDEVIDSVFGSSYFPATWLQQMGAHFGEVEQLAWDEQQQRIYLVDSVHPKIFSYHTWAGTLKKKKKKRKSEKVKKGAKKKKKFLKSFFFKKNKRA</sequence>
<dbReference type="EMBL" id="ASPP01005293">
    <property type="protein sequence ID" value="ETO30824.1"/>
    <property type="molecule type" value="Genomic_DNA"/>
</dbReference>
<comment type="caution">
    <text evidence="1">The sequence shown here is derived from an EMBL/GenBank/DDBJ whole genome shotgun (WGS) entry which is preliminary data.</text>
</comment>
<dbReference type="AlphaFoldDB" id="X6NYB5"/>
<protein>
    <submittedName>
        <fullName evidence="1">Uncharacterized protein</fullName>
    </submittedName>
</protein>
<evidence type="ECO:0000313" key="1">
    <source>
        <dbReference type="EMBL" id="ETO30824.1"/>
    </source>
</evidence>